<dbReference type="InterPro" id="IPR007473">
    <property type="entry name" value="RlmJ"/>
</dbReference>
<organism evidence="2 3">
    <name type="scientific">Oceanococcus atlanticus</name>
    <dbReference type="NCBI Taxonomy" id="1317117"/>
    <lineage>
        <taxon>Bacteria</taxon>
        <taxon>Pseudomonadati</taxon>
        <taxon>Pseudomonadota</taxon>
        <taxon>Gammaproteobacteria</taxon>
        <taxon>Chromatiales</taxon>
        <taxon>Oceanococcaceae</taxon>
        <taxon>Oceanococcus</taxon>
    </lineage>
</organism>
<keyword evidence="1" id="KW-0949">S-adenosyl-L-methionine</keyword>
<feature type="binding site" evidence="1">
    <location>
        <position position="113"/>
    </location>
    <ligand>
        <name>S-adenosyl-L-methionine</name>
        <dbReference type="ChEBI" id="CHEBI:59789"/>
    </ligand>
</feature>
<dbReference type="InterPro" id="IPR029063">
    <property type="entry name" value="SAM-dependent_MTases_sf"/>
</dbReference>
<feature type="active site" description="Proton acceptor" evidence="1">
    <location>
        <position position="159"/>
    </location>
</feature>
<dbReference type="EMBL" id="AQQV01000006">
    <property type="protein sequence ID" value="ORE85076.1"/>
    <property type="molecule type" value="Genomic_DNA"/>
</dbReference>
<dbReference type="EC" id="2.1.1.266" evidence="1"/>
<comment type="function">
    <text evidence="1">Specifically methylates the adenine in position 2030 of 23S rRNA.</text>
</comment>
<dbReference type="RefSeq" id="WP_083563522.1">
    <property type="nucleotide sequence ID" value="NZ_AQQV01000006.1"/>
</dbReference>
<name>A0A1Y1SA15_9GAMM</name>
<dbReference type="GO" id="GO:0036307">
    <property type="term" value="F:23S rRNA (adenine(2030)-N(6))-methyltransferase activity"/>
    <property type="evidence" value="ECO:0007669"/>
    <property type="project" value="UniProtKB-UniRule"/>
</dbReference>
<keyword evidence="1" id="KW-0489">Methyltransferase</keyword>
<comment type="catalytic activity">
    <reaction evidence="1">
        <text>adenosine(2030) in 23S rRNA + S-adenosyl-L-methionine = N(6)-methyladenosine(2030) in 23S rRNA + S-adenosyl-L-homocysteine + H(+)</text>
        <dbReference type="Rhea" id="RHEA:43736"/>
        <dbReference type="Rhea" id="RHEA-COMP:10668"/>
        <dbReference type="Rhea" id="RHEA-COMP:10669"/>
        <dbReference type="ChEBI" id="CHEBI:15378"/>
        <dbReference type="ChEBI" id="CHEBI:57856"/>
        <dbReference type="ChEBI" id="CHEBI:59789"/>
        <dbReference type="ChEBI" id="CHEBI:74411"/>
        <dbReference type="ChEBI" id="CHEBI:74449"/>
        <dbReference type="EC" id="2.1.1.266"/>
    </reaction>
</comment>
<dbReference type="GO" id="GO:0070475">
    <property type="term" value="P:rRNA base methylation"/>
    <property type="evidence" value="ECO:0007669"/>
    <property type="project" value="UniProtKB-UniRule"/>
</dbReference>
<evidence type="ECO:0000313" key="2">
    <source>
        <dbReference type="EMBL" id="ORE85076.1"/>
    </source>
</evidence>
<dbReference type="Proteomes" id="UP000192342">
    <property type="component" value="Unassembled WGS sequence"/>
</dbReference>
<dbReference type="Gene3D" id="3.40.50.150">
    <property type="entry name" value="Vaccinia Virus protein VP39"/>
    <property type="match status" value="1"/>
</dbReference>
<evidence type="ECO:0000313" key="3">
    <source>
        <dbReference type="Proteomes" id="UP000192342"/>
    </source>
</evidence>
<feature type="site" description="Interaction with substrate rRNA" evidence="1">
    <location>
        <position position="4"/>
    </location>
</feature>
<comment type="similarity">
    <text evidence="1">Belongs to the RlmJ family.</text>
</comment>
<dbReference type="STRING" id="1317117.ATO7_16375"/>
<accession>A0A1Y1SA15</accession>
<dbReference type="HAMAP" id="MF_00934">
    <property type="entry name" value="23SrRNA_methyltr_J"/>
    <property type="match status" value="1"/>
</dbReference>
<evidence type="ECO:0000256" key="1">
    <source>
        <dbReference type="HAMAP-Rule" id="MF_00934"/>
    </source>
</evidence>
<feature type="binding site" evidence="1">
    <location>
        <position position="95"/>
    </location>
    <ligand>
        <name>S-adenosyl-L-methionine</name>
        <dbReference type="ChEBI" id="CHEBI:59789"/>
    </ligand>
</feature>
<keyword evidence="1" id="KW-0694">RNA-binding</keyword>
<dbReference type="Pfam" id="PF04378">
    <property type="entry name" value="RsmJ"/>
    <property type="match status" value="1"/>
</dbReference>
<gene>
    <name evidence="1" type="primary">rlmJ</name>
    <name evidence="2" type="ORF">ATO7_16375</name>
</gene>
<feature type="binding site" evidence="1">
    <location>
        <begin position="138"/>
        <end position="139"/>
    </location>
    <ligand>
        <name>S-adenosyl-L-methionine</name>
        <dbReference type="ChEBI" id="CHEBI:59789"/>
    </ligand>
</feature>
<dbReference type="PANTHER" id="PTHR37426">
    <property type="entry name" value="RIBOSOMAL RNA LARGE SUBUNIT METHYLTRANSFERASE J"/>
    <property type="match status" value="1"/>
</dbReference>
<feature type="binding site" evidence="1">
    <location>
        <position position="159"/>
    </location>
    <ligand>
        <name>S-adenosyl-L-methionine</name>
        <dbReference type="ChEBI" id="CHEBI:59789"/>
    </ligand>
</feature>
<feature type="binding site" evidence="1">
    <location>
        <position position="19"/>
    </location>
    <ligand>
        <name>S-adenosyl-L-methionine</name>
        <dbReference type="ChEBI" id="CHEBI:59789"/>
    </ligand>
</feature>
<feature type="binding site" evidence="1">
    <location>
        <position position="42"/>
    </location>
    <ligand>
        <name>S-adenosyl-L-methionine</name>
        <dbReference type="ChEBI" id="CHEBI:59789"/>
    </ligand>
</feature>
<dbReference type="GO" id="GO:0005829">
    <property type="term" value="C:cytosol"/>
    <property type="evidence" value="ECO:0007669"/>
    <property type="project" value="TreeGrafter"/>
</dbReference>
<dbReference type="SUPFAM" id="SSF53335">
    <property type="entry name" value="S-adenosyl-L-methionine-dependent methyltransferases"/>
    <property type="match status" value="1"/>
</dbReference>
<comment type="caution">
    <text evidence="2">The sequence shown here is derived from an EMBL/GenBank/DDBJ whole genome shotgun (WGS) entry which is preliminary data.</text>
</comment>
<proteinExistence type="inferred from homology"/>
<keyword evidence="1" id="KW-0808">Transferase</keyword>
<comment type="subunit">
    <text evidence="1">Monomer.</text>
</comment>
<dbReference type="PANTHER" id="PTHR37426:SF1">
    <property type="entry name" value="RIBOSOMAL RNA LARGE SUBUNIT METHYLTRANSFERASE J"/>
    <property type="match status" value="1"/>
</dbReference>
<keyword evidence="3" id="KW-1185">Reference proteome</keyword>
<protein>
    <recommendedName>
        <fullName evidence="1">Ribosomal RNA large subunit methyltransferase J</fullName>
        <ecNumber evidence="1">2.1.1.266</ecNumber>
    </recommendedName>
    <alternativeName>
        <fullName evidence="1">23S rRNA (adenine(2030)-N6)-methyltransferase</fullName>
    </alternativeName>
    <alternativeName>
        <fullName evidence="1">23S rRNA m6A2030 methyltransferase</fullName>
    </alternativeName>
</protein>
<dbReference type="OrthoDB" id="9791274at2"/>
<keyword evidence="1" id="KW-0698">rRNA processing</keyword>
<dbReference type="GO" id="GO:0003723">
    <property type="term" value="F:RNA binding"/>
    <property type="evidence" value="ECO:0007669"/>
    <property type="project" value="UniProtKB-UniRule"/>
</dbReference>
<reference evidence="2 3" key="1">
    <citation type="submission" date="2013-04" db="EMBL/GenBank/DDBJ databases">
        <title>Oceanococcus atlanticus 22II-S10r2 Genome Sequencing.</title>
        <authorList>
            <person name="Lai Q."/>
            <person name="Li G."/>
            <person name="Shao Z."/>
        </authorList>
    </citation>
    <scope>NUCLEOTIDE SEQUENCE [LARGE SCALE GENOMIC DNA]</scope>
    <source>
        <strain evidence="2 3">22II-S10r2</strain>
    </source>
</reference>
<dbReference type="AlphaFoldDB" id="A0A1Y1SA15"/>
<sequence>MLSYRHAYHAGNHADVLKHLCLLALIERLTLKPKPLCYFETHAGAGRYRGDSAAADKTGEHAEGAGRLLDHRAQNALLARYLRLLHDAQPDYPGSPLLACAALREDDVVQLCELHPQDAPALRTSLRHEPRAHVHQRDGHEAARALMPPAQKRGLVLIDPAYELKSEYAQCVATIEHLRTHFRAACLALWYPRLPRAPAQPMLDKIMALAAADCLHITLDVREPLGDYGMYGSGMLIIQPPWQLEELVQPALHEAARALSPTAVVSIKRITP</sequence>